<evidence type="ECO:0000259" key="2">
    <source>
        <dbReference type="Pfam" id="PF25597"/>
    </source>
</evidence>
<sequence length="250" mass="27934">MSSSVIHGLSPFELLYSRAPNLGHLRILGCLFYAKQVHETDKLLPRAKPGALMGFSDTQKAYILLDLTSHCFFINRDVSFREDIFPFKDITNTSPPIFLPHELPSSSEEQPSLSLVPARHESTDSSSLHQSAADVMPSLPLSMPSQLSTGLRRSLRTRQAPIWMKDFVSQPGHKSIPYSIANYVSYDRISPKYKVYLTAFSAIQERTSFEQAAQGPRWVEAMQAEIAALESNHTWDVVSLPKGKVPIGCK</sequence>
<organism evidence="3 4">
    <name type="scientific">Nicotiana tabacum</name>
    <name type="common">Common tobacco</name>
    <dbReference type="NCBI Taxonomy" id="4097"/>
    <lineage>
        <taxon>Eukaryota</taxon>
        <taxon>Viridiplantae</taxon>
        <taxon>Streptophyta</taxon>
        <taxon>Embryophyta</taxon>
        <taxon>Tracheophyta</taxon>
        <taxon>Spermatophyta</taxon>
        <taxon>Magnoliopsida</taxon>
        <taxon>eudicotyledons</taxon>
        <taxon>Gunneridae</taxon>
        <taxon>Pentapetalae</taxon>
        <taxon>asterids</taxon>
        <taxon>lamiids</taxon>
        <taxon>Solanales</taxon>
        <taxon>Solanaceae</taxon>
        <taxon>Nicotianoideae</taxon>
        <taxon>Nicotianeae</taxon>
        <taxon>Nicotiana</taxon>
    </lineage>
</organism>
<dbReference type="GeneID" id="107810215"/>
<dbReference type="STRING" id="4097.A0A1S4BNJ1"/>
<reference evidence="3" key="1">
    <citation type="journal article" date="2014" name="Nat. Commun.">
        <title>The tobacco genome sequence and its comparison with those of tomato and potato.</title>
        <authorList>
            <person name="Sierro N."/>
            <person name="Battey J.N."/>
            <person name="Ouadi S."/>
            <person name="Bakaher N."/>
            <person name="Bovet L."/>
            <person name="Willig A."/>
            <person name="Goepfert S."/>
            <person name="Peitsch M.C."/>
            <person name="Ivanov N.V."/>
        </authorList>
    </citation>
    <scope>NUCLEOTIDE SEQUENCE [LARGE SCALE GENOMIC DNA]</scope>
</reference>
<dbReference type="OrthoDB" id="1751374at2759"/>
<feature type="domain" description="Retroviral polymerase SH3-like" evidence="2">
    <location>
        <begin position="30"/>
        <end position="90"/>
    </location>
</feature>
<dbReference type="PaxDb" id="4097-A0A1S4BNJ1"/>
<evidence type="ECO:0000313" key="4">
    <source>
        <dbReference type="RefSeq" id="XP_016490458.1"/>
    </source>
</evidence>
<dbReference type="OMA" id="PIFLPHE"/>
<feature type="region of interest" description="Disordered" evidence="1">
    <location>
        <begin position="101"/>
        <end position="121"/>
    </location>
</feature>
<proteinExistence type="predicted"/>
<dbReference type="RefSeq" id="XP_016490458.1">
    <property type="nucleotide sequence ID" value="XM_016634972.1"/>
</dbReference>
<gene>
    <name evidence="4" type="primary">LOC107810215</name>
</gene>
<dbReference type="InterPro" id="IPR057670">
    <property type="entry name" value="SH3_retrovirus"/>
</dbReference>
<reference evidence="4" key="2">
    <citation type="submission" date="2025-08" db="UniProtKB">
        <authorList>
            <consortium name="RefSeq"/>
        </authorList>
    </citation>
    <scope>IDENTIFICATION</scope>
    <source>
        <tissue evidence="4">Leaf</tissue>
    </source>
</reference>
<dbReference type="Proteomes" id="UP000790787">
    <property type="component" value="Chromosome 14"/>
</dbReference>
<keyword evidence="3" id="KW-1185">Reference proteome</keyword>
<dbReference type="KEGG" id="nta:107810215"/>
<dbReference type="AlphaFoldDB" id="A0A1S4BNJ1"/>
<evidence type="ECO:0000313" key="3">
    <source>
        <dbReference type="Proteomes" id="UP000790787"/>
    </source>
</evidence>
<name>A0A1S4BNJ1_TOBAC</name>
<protein>
    <submittedName>
        <fullName evidence="4">Uncharacterized protein LOC107810215</fullName>
    </submittedName>
</protein>
<feature type="compositionally biased region" description="Low complexity" evidence="1">
    <location>
        <begin position="101"/>
        <end position="117"/>
    </location>
</feature>
<accession>A0A1S4BNJ1</accession>
<dbReference type="Pfam" id="PF25597">
    <property type="entry name" value="SH3_retrovirus"/>
    <property type="match status" value="1"/>
</dbReference>
<evidence type="ECO:0000256" key="1">
    <source>
        <dbReference type="SAM" id="MobiDB-lite"/>
    </source>
</evidence>